<dbReference type="OrthoDB" id="9789980at2"/>
<protein>
    <submittedName>
        <fullName evidence="1">DUF4241 domain-containing protein</fullName>
    </submittedName>
</protein>
<organism evidence="1 2">
    <name type="scientific">Mesorhizobium tamadayense</name>
    <dbReference type="NCBI Taxonomy" id="425306"/>
    <lineage>
        <taxon>Bacteria</taxon>
        <taxon>Pseudomonadati</taxon>
        <taxon>Pseudomonadota</taxon>
        <taxon>Alphaproteobacteria</taxon>
        <taxon>Hyphomicrobiales</taxon>
        <taxon>Phyllobacteriaceae</taxon>
        <taxon>Mesorhizobium</taxon>
    </lineage>
</organism>
<evidence type="ECO:0000313" key="1">
    <source>
        <dbReference type="EMBL" id="RRI02637.1"/>
    </source>
</evidence>
<dbReference type="Proteomes" id="UP000273786">
    <property type="component" value="Unassembled WGS sequence"/>
</dbReference>
<gene>
    <name evidence="1" type="ORF">EH240_11610</name>
</gene>
<proteinExistence type="predicted"/>
<dbReference type="AlphaFoldDB" id="A0A3P3FW11"/>
<dbReference type="EMBL" id="RQXT01000011">
    <property type="protein sequence ID" value="RRI02637.1"/>
    <property type="molecule type" value="Genomic_DNA"/>
</dbReference>
<dbReference type="InterPro" id="IPR025335">
    <property type="entry name" value="DUF4241"/>
</dbReference>
<comment type="caution">
    <text evidence="1">The sequence shown here is derived from an EMBL/GenBank/DDBJ whole genome shotgun (WGS) entry which is preliminary data.</text>
</comment>
<evidence type="ECO:0000313" key="2">
    <source>
        <dbReference type="Proteomes" id="UP000273786"/>
    </source>
</evidence>
<reference evidence="1 2" key="1">
    <citation type="submission" date="2018-11" db="EMBL/GenBank/DDBJ databases">
        <title>the genome of Mesorhizobium tamadayense DSM 28320.</title>
        <authorList>
            <person name="Gao J."/>
        </authorList>
    </citation>
    <scope>NUCLEOTIDE SEQUENCE [LARGE SCALE GENOMIC DNA]</scope>
    <source>
        <strain evidence="1 2">DSM 28320</strain>
    </source>
</reference>
<sequence length="244" mass="26586">MSGWPQRFGLGRAAARLLRIFWPSASIAIRSPAKAPEWDAAKMSSNLGVFALSDAEMAERKTTVTTIGELELPTGEIIACDPLITGLGRPAFSRKVKPGRYPVMLLQAQGRIAAAVLRFSLGLPVRWELATFARDRPPAYEAEFFEFIVDDAVASFIDKSVLTLMADPEELDDYLADVACSLDRFGMDNPIDGNPLNVAMFDTGFGDGGYRSFWGLDAAGEPLVLMTDFEVLENADGREGDKAN</sequence>
<dbReference type="Pfam" id="PF14025">
    <property type="entry name" value="DUF4241"/>
    <property type="match status" value="1"/>
</dbReference>
<name>A0A3P3FW11_9HYPH</name>
<accession>A0A3P3FW11</accession>
<keyword evidence="2" id="KW-1185">Reference proteome</keyword>